<reference evidence="2" key="1">
    <citation type="journal article" date="2003" name="Proc. Natl. Acad. Sci. U.S.A.">
        <title>Rapid PCR amplification of minimal enediyne polyketide synthase cassettes leads to a predictive familial classification model.</title>
        <authorList>
            <person name="Liu W."/>
            <person name="Ahlert J."/>
            <person name="Gao Q."/>
            <person name="Wendt-Pienkowski E."/>
            <person name="Shen B."/>
            <person name="Thorson J.S."/>
        </authorList>
    </citation>
    <scope>NUCLEOTIDE SEQUENCE</scope>
    <source>
        <strain evidence="2">ATCC 39144</strain>
    </source>
</reference>
<feature type="domain" description="Carrier" evidence="1">
    <location>
        <begin position="9"/>
        <end position="84"/>
    </location>
</feature>
<proteinExistence type="predicted"/>
<dbReference type="KEGG" id="ag:ABY66003"/>
<name>B0BLP2_9ACTN</name>
<organism evidence="2">
    <name type="scientific">Actinomadura madurae</name>
    <dbReference type="NCBI Taxonomy" id="1993"/>
    <lineage>
        <taxon>Bacteria</taxon>
        <taxon>Bacillati</taxon>
        <taxon>Actinomycetota</taxon>
        <taxon>Actinomycetes</taxon>
        <taxon>Streptosporangiales</taxon>
        <taxon>Thermomonosporaceae</taxon>
        <taxon>Actinomadura</taxon>
    </lineage>
</organism>
<evidence type="ECO:0000313" key="2">
    <source>
        <dbReference type="EMBL" id="ABY66003.1"/>
    </source>
</evidence>
<dbReference type="SUPFAM" id="SSF47336">
    <property type="entry name" value="ACP-like"/>
    <property type="match status" value="1"/>
</dbReference>
<accession>B0BLP2</accession>
<dbReference type="Gene3D" id="1.10.1200.10">
    <property type="entry name" value="ACP-like"/>
    <property type="match status" value="1"/>
</dbReference>
<dbReference type="EMBL" id="AY271660">
    <property type="protein sequence ID" value="ABY66003.1"/>
    <property type="molecule type" value="Genomic_DNA"/>
</dbReference>
<dbReference type="Pfam" id="PF00550">
    <property type="entry name" value="PP-binding"/>
    <property type="match status" value="1"/>
</dbReference>
<reference evidence="2" key="3">
    <citation type="submission" date="2007-05" db="EMBL/GenBank/DDBJ databases">
        <title>Characterization of the Gene Cluster for Maduropeptin from Actinomadura madurae ATCC 39144 Establishes a Unifying Paradigm for Enediyne Biosynthesis.</title>
        <authorList>
            <person name="Van Lanen S.G."/>
            <person name="Oh T.-J."/>
            <person name="Liu W."/>
            <person name="Wendt-Pienkowski E."/>
            <person name="Shen B."/>
        </authorList>
    </citation>
    <scope>NUCLEOTIDE SEQUENCE</scope>
    <source>
        <strain evidence="2">ATCC 39144</strain>
    </source>
</reference>
<dbReference type="InterPro" id="IPR009081">
    <property type="entry name" value="PP-bd_ACP"/>
</dbReference>
<dbReference type="InterPro" id="IPR036736">
    <property type="entry name" value="ACP-like_sf"/>
</dbReference>
<evidence type="ECO:0000259" key="1">
    <source>
        <dbReference type="PROSITE" id="PS50075"/>
    </source>
</evidence>
<reference evidence="2" key="2">
    <citation type="journal article" date="2007" name="J. Am. Chem. Soc.">
        <title>Characterization of the maduropeptin biosynthetic gene cluster from Actinomadura madurae ATCC 39144 supporting a unifying paradigm for enediyne biosynthesis.</title>
        <authorList>
            <person name="Van Lanen S.G."/>
            <person name="Oh T.J."/>
            <person name="Liu W."/>
            <person name="Wendt-Pienkowski E."/>
            <person name="Shen B."/>
        </authorList>
    </citation>
    <scope>NUCLEOTIDE SEQUENCE</scope>
    <source>
        <strain evidence="2">ATCC 39144</strain>
    </source>
</reference>
<dbReference type="PROSITE" id="PS50075">
    <property type="entry name" value="CARRIER"/>
    <property type="match status" value="1"/>
</dbReference>
<protein>
    <submittedName>
        <fullName evidence="2">Type II PCP domain protein</fullName>
    </submittedName>
</protein>
<sequence length="95" mass="10076">MPERDSHDSSTALIEKRVAEIWQDVLGMPDGTCDGTFFQLRGQSISAVRITGRIEDDLGIVVDVGVLFEDPDLAAFTREVLAARGAEGVAAGAGD</sequence>
<gene>
    <name evidence="2" type="primary">mdpC2</name>
</gene>
<dbReference type="AlphaFoldDB" id="B0BLP2"/>